<protein>
    <submittedName>
        <fullName evidence="2">Uncharacterized protein</fullName>
    </submittedName>
</protein>
<name>A0A7W9WJP6_9ACTN</name>
<evidence type="ECO:0000313" key="2">
    <source>
        <dbReference type="EMBL" id="MBB6079489.1"/>
    </source>
</evidence>
<dbReference type="EMBL" id="JACHGV010000008">
    <property type="protein sequence ID" value="MBB6079489.1"/>
    <property type="molecule type" value="Genomic_DNA"/>
</dbReference>
<dbReference type="RefSeq" id="WP_184563649.1">
    <property type="nucleotide sequence ID" value="NZ_BAAARS010000023.1"/>
</dbReference>
<evidence type="ECO:0000256" key="1">
    <source>
        <dbReference type="SAM" id="MobiDB-lite"/>
    </source>
</evidence>
<sequence length="83" mass="9265">MITTRAPSNVTCWLVGRDKFPQIGLPGLRVESSYEDGWRLHHLPTGATMTVTSDRHGRLQGPLDPGSDYSRLWTSEVPVSDEE</sequence>
<feature type="region of interest" description="Disordered" evidence="1">
    <location>
        <begin position="52"/>
        <end position="83"/>
    </location>
</feature>
<keyword evidence="3" id="KW-1185">Reference proteome</keyword>
<comment type="caution">
    <text evidence="2">The sequence shown here is derived from an EMBL/GenBank/DDBJ whole genome shotgun (WGS) entry which is preliminary data.</text>
</comment>
<dbReference type="Proteomes" id="UP000591537">
    <property type="component" value="Unassembled WGS sequence"/>
</dbReference>
<evidence type="ECO:0000313" key="3">
    <source>
        <dbReference type="Proteomes" id="UP000591537"/>
    </source>
</evidence>
<reference evidence="2 3" key="1">
    <citation type="submission" date="2020-08" db="EMBL/GenBank/DDBJ databases">
        <title>Genomic Encyclopedia of Type Strains, Phase IV (KMG-IV): sequencing the most valuable type-strain genomes for metagenomic binning, comparative biology and taxonomic classification.</title>
        <authorList>
            <person name="Goeker M."/>
        </authorList>
    </citation>
    <scope>NUCLEOTIDE SEQUENCE [LARGE SCALE GENOMIC DNA]</scope>
    <source>
        <strain evidence="2 3">DSM 43350</strain>
    </source>
</reference>
<accession>A0A7W9WJP6</accession>
<organism evidence="2 3">
    <name type="scientific">Streptomyces paradoxus</name>
    <dbReference type="NCBI Taxonomy" id="66375"/>
    <lineage>
        <taxon>Bacteria</taxon>
        <taxon>Bacillati</taxon>
        <taxon>Actinomycetota</taxon>
        <taxon>Actinomycetes</taxon>
        <taxon>Kitasatosporales</taxon>
        <taxon>Streptomycetaceae</taxon>
        <taxon>Streptomyces</taxon>
    </lineage>
</organism>
<dbReference type="AlphaFoldDB" id="A0A7W9WJP6"/>
<gene>
    <name evidence="2" type="ORF">HNR57_005432</name>
</gene>
<proteinExistence type="predicted"/>